<feature type="signal peptide" evidence="2">
    <location>
        <begin position="1"/>
        <end position="28"/>
    </location>
</feature>
<organism evidence="3 4">
    <name type="scientific">Methylobacterium isbiliense</name>
    <dbReference type="NCBI Taxonomy" id="315478"/>
    <lineage>
        <taxon>Bacteria</taxon>
        <taxon>Pseudomonadati</taxon>
        <taxon>Pseudomonadota</taxon>
        <taxon>Alphaproteobacteria</taxon>
        <taxon>Hyphomicrobiales</taxon>
        <taxon>Methylobacteriaceae</taxon>
        <taxon>Methylobacterium</taxon>
    </lineage>
</organism>
<dbReference type="InterPro" id="IPR019027">
    <property type="entry name" value="Pilus_biogenesis_CpaD-related"/>
</dbReference>
<name>A0ABQ4S7R0_9HYPH</name>
<evidence type="ECO:0000256" key="1">
    <source>
        <dbReference type="SAM" id="MobiDB-lite"/>
    </source>
</evidence>
<proteinExistence type="predicted"/>
<accession>A0ABQ4S7R0</accession>
<feature type="region of interest" description="Disordered" evidence="1">
    <location>
        <begin position="220"/>
        <end position="247"/>
    </location>
</feature>
<dbReference type="EMBL" id="BPQQ01000003">
    <property type="protein sequence ID" value="GJD98392.1"/>
    <property type="molecule type" value="Genomic_DNA"/>
</dbReference>
<gene>
    <name evidence="3" type="ORF">GMJLKIPL_0300</name>
</gene>
<evidence type="ECO:0008006" key="5">
    <source>
        <dbReference type="Google" id="ProtNLM"/>
    </source>
</evidence>
<protein>
    <recommendedName>
        <fullName evidence="5">Pilus assembly protein CpaD</fullName>
    </recommendedName>
</protein>
<keyword evidence="4" id="KW-1185">Reference proteome</keyword>
<feature type="compositionally biased region" description="Polar residues" evidence="1">
    <location>
        <begin position="229"/>
        <end position="238"/>
    </location>
</feature>
<dbReference type="Pfam" id="PF09476">
    <property type="entry name" value="Pilus_CpaD"/>
    <property type="match status" value="1"/>
</dbReference>
<evidence type="ECO:0000313" key="4">
    <source>
        <dbReference type="Proteomes" id="UP001055153"/>
    </source>
</evidence>
<reference evidence="3" key="1">
    <citation type="journal article" date="2021" name="Front. Microbiol.">
        <title>Comprehensive Comparative Genomics and Phenotyping of Methylobacterium Species.</title>
        <authorList>
            <person name="Alessa O."/>
            <person name="Ogura Y."/>
            <person name="Fujitani Y."/>
            <person name="Takami H."/>
            <person name="Hayashi T."/>
            <person name="Sahin N."/>
            <person name="Tani A."/>
        </authorList>
    </citation>
    <scope>NUCLEOTIDE SEQUENCE</scope>
    <source>
        <strain evidence="3">DSM 17168</strain>
    </source>
</reference>
<keyword evidence="2" id="KW-0732">Signal</keyword>
<dbReference type="RefSeq" id="WP_238233342.1">
    <property type="nucleotide sequence ID" value="NZ_BPQQ01000003.1"/>
</dbReference>
<evidence type="ECO:0000313" key="3">
    <source>
        <dbReference type="EMBL" id="GJD98392.1"/>
    </source>
</evidence>
<evidence type="ECO:0000256" key="2">
    <source>
        <dbReference type="SAM" id="SignalP"/>
    </source>
</evidence>
<sequence>MPARSSLPARRPGLHAAALALLSLSLGACVSNRVSTTGSTLPATVEGRHPIVLSDTPRNLDVFVTGLGHVDPRQADDVDAFLLEYRRYGRGVLVLEVPRGSQVPGPAVARTASLLRERAVSRGIAAREIVVAPYPVANPSVAAPVRLSFRRMQAKVAGACGLWPHDLGVSDPAASFGNAPHWNLGCAMQSNVASQVADPVDLVRGRQEGRVDTVSRTRDLQELRKGKDPSTTWKQDGSASVKDEVGQ</sequence>
<reference evidence="3" key="2">
    <citation type="submission" date="2021-08" db="EMBL/GenBank/DDBJ databases">
        <authorList>
            <person name="Tani A."/>
            <person name="Ola A."/>
            <person name="Ogura Y."/>
            <person name="Katsura K."/>
            <person name="Hayashi T."/>
        </authorList>
    </citation>
    <scope>NUCLEOTIDE SEQUENCE</scope>
    <source>
        <strain evidence="3">DSM 17168</strain>
    </source>
</reference>
<dbReference type="Proteomes" id="UP001055153">
    <property type="component" value="Unassembled WGS sequence"/>
</dbReference>
<dbReference type="PROSITE" id="PS51257">
    <property type="entry name" value="PROKAR_LIPOPROTEIN"/>
    <property type="match status" value="1"/>
</dbReference>
<dbReference type="InterPro" id="IPR013361">
    <property type="entry name" value="Pilus_CpaD"/>
</dbReference>
<comment type="caution">
    <text evidence="3">The sequence shown here is derived from an EMBL/GenBank/DDBJ whole genome shotgun (WGS) entry which is preliminary data.</text>
</comment>
<feature type="chain" id="PRO_5045591388" description="Pilus assembly protein CpaD" evidence="2">
    <location>
        <begin position="29"/>
        <end position="247"/>
    </location>
</feature>
<dbReference type="NCBIfam" id="TIGR02522">
    <property type="entry name" value="pilus_cpaD"/>
    <property type="match status" value="1"/>
</dbReference>